<keyword evidence="2" id="KW-1133">Transmembrane helix</keyword>
<protein>
    <submittedName>
        <fullName evidence="3">Uncharacterized protein</fullName>
    </submittedName>
</protein>
<reference evidence="4" key="1">
    <citation type="submission" date="2017-06" db="EMBL/GenBank/DDBJ databases">
        <authorList>
            <person name="Varghese N."/>
            <person name="Submissions S."/>
        </authorList>
    </citation>
    <scope>NUCLEOTIDE SEQUENCE [LARGE SCALE GENOMIC DNA]</scope>
    <source>
        <strain evidence="4">JAD2</strain>
    </source>
</reference>
<feature type="compositionally biased region" description="Polar residues" evidence="1">
    <location>
        <begin position="101"/>
        <end position="113"/>
    </location>
</feature>
<proteinExistence type="predicted"/>
<organism evidence="3 4">
    <name type="scientific">Thermoflexus hugenholtzii JAD2</name>
    <dbReference type="NCBI Taxonomy" id="877466"/>
    <lineage>
        <taxon>Bacteria</taxon>
        <taxon>Bacillati</taxon>
        <taxon>Chloroflexota</taxon>
        <taxon>Thermoflexia</taxon>
        <taxon>Thermoflexales</taxon>
        <taxon>Thermoflexaceae</taxon>
        <taxon>Thermoflexus</taxon>
    </lineage>
</organism>
<keyword evidence="2" id="KW-0472">Membrane</keyword>
<evidence type="ECO:0000313" key="3">
    <source>
        <dbReference type="EMBL" id="SNB51154.1"/>
    </source>
</evidence>
<dbReference type="Proteomes" id="UP000197025">
    <property type="component" value="Unassembled WGS sequence"/>
</dbReference>
<evidence type="ECO:0000313" key="4">
    <source>
        <dbReference type="Proteomes" id="UP000197025"/>
    </source>
</evidence>
<evidence type="ECO:0000256" key="1">
    <source>
        <dbReference type="SAM" id="MobiDB-lite"/>
    </source>
</evidence>
<evidence type="ECO:0000256" key="2">
    <source>
        <dbReference type="SAM" id="Phobius"/>
    </source>
</evidence>
<feature type="region of interest" description="Disordered" evidence="1">
    <location>
        <begin position="70"/>
        <end position="113"/>
    </location>
</feature>
<feature type="transmembrane region" description="Helical" evidence="2">
    <location>
        <begin position="21"/>
        <end position="39"/>
    </location>
</feature>
<dbReference type="EMBL" id="FYEK01000003">
    <property type="protein sequence ID" value="SNB51154.1"/>
    <property type="molecule type" value="Genomic_DNA"/>
</dbReference>
<sequence length="113" mass="12423">MAKKKTRKPGRAVPRPWLFRGLGIAFLLLLAGSLLWWIGAQSRTYAAFQEAARRGQPALSRVEIFPEEGRVHLAPGERAPYRTDPPTSGPHSPESVPLVSTPRNSLPSAWSTP</sequence>
<dbReference type="RefSeq" id="WP_234976986.1">
    <property type="nucleotide sequence ID" value="NZ_FYEK01000003.1"/>
</dbReference>
<keyword evidence="4" id="KW-1185">Reference proteome</keyword>
<name>A0A212PW46_9CHLR</name>
<accession>A0A212PW46</accession>
<gene>
    <name evidence="3" type="ORF">SAMN02746019_00021130</name>
</gene>
<keyword evidence="2" id="KW-0812">Transmembrane</keyword>
<dbReference type="InParanoid" id="A0A212PW46"/>
<dbReference type="AlphaFoldDB" id="A0A212PW46"/>